<dbReference type="PANTHER" id="PTHR10983:SF16">
    <property type="entry name" value="LYSOCARDIOLIPIN ACYLTRANSFERASE 1"/>
    <property type="match status" value="1"/>
</dbReference>
<dbReference type="STRING" id="37360.A0A0G4IZ83"/>
<dbReference type="OrthoDB" id="189226at2759"/>
<dbReference type="SUPFAM" id="SSF69593">
    <property type="entry name" value="Glycerol-3-phosphate (1)-acyltransferase"/>
    <property type="match status" value="1"/>
</dbReference>
<evidence type="ECO:0000313" key="6">
    <source>
        <dbReference type="EMBL" id="CEP00592.1"/>
    </source>
</evidence>
<proteinExistence type="inferred from homology"/>
<protein>
    <recommendedName>
        <fullName evidence="5">Phospholipid/glycerol acyltransferase domain-containing protein</fullName>
    </recommendedName>
</protein>
<keyword evidence="4" id="KW-1133">Transmembrane helix</keyword>
<dbReference type="Proteomes" id="UP000039324">
    <property type="component" value="Unassembled WGS sequence"/>
</dbReference>
<evidence type="ECO:0000256" key="3">
    <source>
        <dbReference type="ARBA" id="ARBA00023315"/>
    </source>
</evidence>
<dbReference type="SMART" id="SM00563">
    <property type="entry name" value="PlsC"/>
    <property type="match status" value="1"/>
</dbReference>
<feature type="domain" description="Phospholipid/glycerol acyltransferase" evidence="5">
    <location>
        <begin position="93"/>
        <end position="210"/>
    </location>
</feature>
<organism evidence="6 7">
    <name type="scientific">Plasmodiophora brassicae</name>
    <name type="common">Clubroot disease agent</name>
    <dbReference type="NCBI Taxonomy" id="37360"/>
    <lineage>
        <taxon>Eukaryota</taxon>
        <taxon>Sar</taxon>
        <taxon>Rhizaria</taxon>
        <taxon>Endomyxa</taxon>
        <taxon>Phytomyxea</taxon>
        <taxon>Plasmodiophorida</taxon>
        <taxon>Plasmodiophoridae</taxon>
        <taxon>Plasmodiophora</taxon>
    </lineage>
</organism>
<keyword evidence="4" id="KW-0812">Transmembrane</keyword>
<feature type="transmembrane region" description="Helical" evidence="4">
    <location>
        <begin position="21"/>
        <end position="45"/>
    </location>
</feature>
<keyword evidence="4" id="KW-0472">Membrane</keyword>
<dbReference type="EMBL" id="CDSF01000101">
    <property type="protein sequence ID" value="CEP00592.1"/>
    <property type="molecule type" value="Genomic_DNA"/>
</dbReference>
<evidence type="ECO:0000313" key="7">
    <source>
        <dbReference type="Proteomes" id="UP000039324"/>
    </source>
</evidence>
<sequence>MEVAAAVVRWLRCLCRCLTVLASWMLIAIPVTAGIPLLIVMYITVKPLAPTVWAQLTTALSGWYYFFWVIDMELLAGTKVVFTGDTLPFNESVLVISNHCSTMDPFYMFTIAARRFRIGNVKFFAKKVIQSYFPFGPAMALVDCIFIDRDWTSDRTKINEAFESAYNHPTVRVPIWMMSFLEGRRMSEANKKQSDQYAAEHGMPMLHKTLYPRTKGLWAIISGAGPLLDAVYDVTLKFPKGAPSVIEFFAGGPKAEVHMHVRRIPIADIPAGSIDELKPWLYALWKSKDDLLMAFEQDGRFPGPVVEEPLSVCRHWTGCVLHGLLDERRFKDRSVRKDVAAPAS</sequence>
<reference evidence="6 7" key="1">
    <citation type="submission" date="2015-02" db="EMBL/GenBank/DDBJ databases">
        <authorList>
            <person name="Chooi Y.-H."/>
        </authorList>
    </citation>
    <scope>NUCLEOTIDE SEQUENCE [LARGE SCALE GENOMIC DNA]</scope>
    <source>
        <strain evidence="6">E3</strain>
    </source>
</reference>
<dbReference type="PANTHER" id="PTHR10983">
    <property type="entry name" value="1-ACYLGLYCEROL-3-PHOSPHATE ACYLTRANSFERASE-RELATED"/>
    <property type="match status" value="1"/>
</dbReference>
<accession>A0A0G4IZ83</accession>
<dbReference type="Pfam" id="PF01553">
    <property type="entry name" value="Acyltransferase"/>
    <property type="match status" value="1"/>
</dbReference>
<evidence type="ECO:0000259" key="5">
    <source>
        <dbReference type="SMART" id="SM00563"/>
    </source>
</evidence>
<dbReference type="GO" id="GO:0016746">
    <property type="term" value="F:acyltransferase activity"/>
    <property type="evidence" value="ECO:0007669"/>
    <property type="project" value="UniProtKB-KW"/>
</dbReference>
<evidence type="ECO:0000256" key="2">
    <source>
        <dbReference type="ARBA" id="ARBA00022679"/>
    </source>
</evidence>
<evidence type="ECO:0000256" key="4">
    <source>
        <dbReference type="SAM" id="Phobius"/>
    </source>
</evidence>
<keyword evidence="3" id="KW-0012">Acyltransferase</keyword>
<gene>
    <name evidence="6" type="ORF">PBRA_001646</name>
</gene>
<name>A0A0G4IZ83_PLABS</name>
<evidence type="ECO:0000256" key="1">
    <source>
        <dbReference type="ARBA" id="ARBA00008655"/>
    </source>
</evidence>
<dbReference type="InterPro" id="IPR032098">
    <property type="entry name" value="Acyltransf_C"/>
</dbReference>
<dbReference type="CDD" id="cd07990">
    <property type="entry name" value="LPLAT_LCLAT1-like"/>
    <property type="match status" value="1"/>
</dbReference>
<feature type="transmembrane region" description="Helical" evidence="4">
    <location>
        <begin position="51"/>
        <end position="70"/>
    </location>
</feature>
<keyword evidence="2" id="KW-0808">Transferase</keyword>
<dbReference type="InterPro" id="IPR002123">
    <property type="entry name" value="Plipid/glycerol_acylTrfase"/>
</dbReference>
<keyword evidence="7" id="KW-1185">Reference proteome</keyword>
<dbReference type="Pfam" id="PF16076">
    <property type="entry name" value="Acyltransf_C"/>
    <property type="match status" value="1"/>
</dbReference>
<dbReference type="AlphaFoldDB" id="A0A0G4IZ83"/>
<dbReference type="OMA" id="LAGWMIC"/>
<dbReference type="GO" id="GO:0012505">
    <property type="term" value="C:endomembrane system"/>
    <property type="evidence" value="ECO:0007669"/>
    <property type="project" value="TreeGrafter"/>
</dbReference>
<comment type="similarity">
    <text evidence="1">Belongs to the 1-acyl-sn-glycerol-3-phosphate acyltransferase family.</text>
</comment>